<name>A0A2T0Q4R3_9ACTN</name>
<sequence>MPDNASGPAPAVRRQRRGLRRMEEILDAAEAVIAEVGYEEAGTNAIAARAGVSPGSLYQFFRNKGEILDALMPRYIEQSRTFWAEQLGPEAARLPMAEVVDRTLRAAIALKDARPAFWVLSHGSATSPRLAAASAELRAETAARLAAVLAARAPHVPAADLDVAAHIALAAARAVLPMTLGADAGRRDAVIAGLRAMLTGYLESATAGRDE</sequence>
<dbReference type="Pfam" id="PF00440">
    <property type="entry name" value="TetR_N"/>
    <property type="match status" value="1"/>
</dbReference>
<dbReference type="PRINTS" id="PR00455">
    <property type="entry name" value="HTHTETR"/>
</dbReference>
<keyword evidence="5" id="KW-1185">Reference proteome</keyword>
<dbReference type="InterPro" id="IPR001647">
    <property type="entry name" value="HTH_TetR"/>
</dbReference>
<dbReference type="OrthoDB" id="5242390at2"/>
<keyword evidence="1 2" id="KW-0238">DNA-binding</keyword>
<dbReference type="GO" id="GO:0000976">
    <property type="term" value="F:transcription cis-regulatory region binding"/>
    <property type="evidence" value="ECO:0007669"/>
    <property type="project" value="TreeGrafter"/>
</dbReference>
<reference evidence="4 5" key="1">
    <citation type="submission" date="2018-03" db="EMBL/GenBank/DDBJ databases">
        <title>Genomic Encyclopedia of Archaeal and Bacterial Type Strains, Phase II (KMG-II): from individual species to whole genera.</title>
        <authorList>
            <person name="Goeker M."/>
        </authorList>
    </citation>
    <scope>NUCLEOTIDE SEQUENCE [LARGE SCALE GENOMIC DNA]</scope>
    <source>
        <strain evidence="4 5">DSM 45601</strain>
    </source>
</reference>
<dbReference type="InterPro" id="IPR041669">
    <property type="entry name" value="TetR_C_15"/>
</dbReference>
<evidence type="ECO:0000256" key="2">
    <source>
        <dbReference type="PROSITE-ProRule" id="PRU00335"/>
    </source>
</evidence>
<comment type="caution">
    <text evidence="4">The sequence shown here is derived from an EMBL/GenBank/DDBJ whole genome shotgun (WGS) entry which is preliminary data.</text>
</comment>
<dbReference type="Gene3D" id="1.10.357.10">
    <property type="entry name" value="Tetracycline Repressor, domain 2"/>
    <property type="match status" value="1"/>
</dbReference>
<dbReference type="AlphaFoldDB" id="A0A2T0Q4R3"/>
<organism evidence="4 5">
    <name type="scientific">Allonocardiopsis opalescens</name>
    <dbReference type="NCBI Taxonomy" id="1144618"/>
    <lineage>
        <taxon>Bacteria</taxon>
        <taxon>Bacillati</taxon>
        <taxon>Actinomycetota</taxon>
        <taxon>Actinomycetes</taxon>
        <taxon>Streptosporangiales</taxon>
        <taxon>Allonocardiopsis</taxon>
    </lineage>
</organism>
<dbReference type="Proteomes" id="UP000237846">
    <property type="component" value="Unassembled WGS sequence"/>
</dbReference>
<accession>A0A2T0Q4R3</accession>
<dbReference type="Pfam" id="PF17918">
    <property type="entry name" value="TetR_C_15"/>
    <property type="match status" value="1"/>
</dbReference>
<dbReference type="RefSeq" id="WP_106246258.1">
    <property type="nucleotide sequence ID" value="NZ_PVZC01000004.1"/>
</dbReference>
<dbReference type="InterPro" id="IPR050109">
    <property type="entry name" value="HTH-type_TetR-like_transc_reg"/>
</dbReference>
<dbReference type="PROSITE" id="PS50977">
    <property type="entry name" value="HTH_TETR_2"/>
    <property type="match status" value="1"/>
</dbReference>
<protein>
    <submittedName>
        <fullName evidence="4">TetR family transcriptional regulator</fullName>
    </submittedName>
</protein>
<gene>
    <name evidence="4" type="ORF">CLV72_104372</name>
</gene>
<dbReference type="EMBL" id="PVZC01000004">
    <property type="protein sequence ID" value="PRX98792.1"/>
    <property type="molecule type" value="Genomic_DNA"/>
</dbReference>
<evidence type="ECO:0000256" key="1">
    <source>
        <dbReference type="ARBA" id="ARBA00023125"/>
    </source>
</evidence>
<dbReference type="SUPFAM" id="SSF46689">
    <property type="entry name" value="Homeodomain-like"/>
    <property type="match status" value="1"/>
</dbReference>
<evidence type="ECO:0000259" key="3">
    <source>
        <dbReference type="PROSITE" id="PS50977"/>
    </source>
</evidence>
<feature type="domain" description="HTH tetR-type" evidence="3">
    <location>
        <begin position="19"/>
        <end position="79"/>
    </location>
</feature>
<dbReference type="PANTHER" id="PTHR30055:SF226">
    <property type="entry name" value="HTH-TYPE TRANSCRIPTIONAL REGULATOR PKSA"/>
    <property type="match status" value="1"/>
</dbReference>
<evidence type="ECO:0000313" key="4">
    <source>
        <dbReference type="EMBL" id="PRX98792.1"/>
    </source>
</evidence>
<dbReference type="PANTHER" id="PTHR30055">
    <property type="entry name" value="HTH-TYPE TRANSCRIPTIONAL REGULATOR RUTR"/>
    <property type="match status" value="1"/>
</dbReference>
<dbReference type="GO" id="GO:0003700">
    <property type="term" value="F:DNA-binding transcription factor activity"/>
    <property type="evidence" value="ECO:0007669"/>
    <property type="project" value="TreeGrafter"/>
</dbReference>
<proteinExistence type="predicted"/>
<feature type="DNA-binding region" description="H-T-H motif" evidence="2">
    <location>
        <begin position="42"/>
        <end position="61"/>
    </location>
</feature>
<dbReference type="InterPro" id="IPR009057">
    <property type="entry name" value="Homeodomain-like_sf"/>
</dbReference>
<evidence type="ECO:0000313" key="5">
    <source>
        <dbReference type="Proteomes" id="UP000237846"/>
    </source>
</evidence>